<evidence type="ECO:0000313" key="14">
    <source>
        <dbReference type="Proteomes" id="UP000007798"/>
    </source>
</evidence>
<dbReference type="SUPFAM" id="SSF50494">
    <property type="entry name" value="Trypsin-like serine proteases"/>
    <property type="match status" value="1"/>
</dbReference>
<dbReference type="STRING" id="7260.B4MPA9"/>
<dbReference type="MEROPS" id="S01.A76"/>
<name>B4MPA9_DROWI</name>
<dbReference type="PANTHER" id="PTHR24276:SF91">
    <property type="entry name" value="AT26814P-RELATED"/>
    <property type="match status" value="1"/>
</dbReference>
<evidence type="ECO:0000259" key="12">
    <source>
        <dbReference type="PROSITE" id="PS50240"/>
    </source>
</evidence>
<evidence type="ECO:0000256" key="10">
    <source>
        <dbReference type="ARBA" id="ARBA00038868"/>
    </source>
</evidence>
<keyword evidence="14" id="KW-1185">Reference proteome</keyword>
<dbReference type="InterPro" id="IPR018114">
    <property type="entry name" value="TRYPSIN_HIS"/>
</dbReference>
<dbReference type="OrthoDB" id="10051896at2759"/>
<dbReference type="GO" id="GO:0004252">
    <property type="term" value="F:serine-type endopeptidase activity"/>
    <property type="evidence" value="ECO:0007669"/>
    <property type="project" value="UniProtKB-EC"/>
</dbReference>
<dbReference type="PROSITE" id="PS00134">
    <property type="entry name" value="TRYPSIN_HIS"/>
    <property type="match status" value="1"/>
</dbReference>
<dbReference type="EC" id="3.4.21.4" evidence="10"/>
<dbReference type="InterPro" id="IPR001314">
    <property type="entry name" value="Peptidase_S1A"/>
</dbReference>
<keyword evidence="4 11" id="KW-0732">Signal</keyword>
<evidence type="ECO:0000256" key="8">
    <source>
        <dbReference type="ARBA" id="ARBA00023157"/>
    </source>
</evidence>
<dbReference type="FunFam" id="2.40.10.10:FF:000034">
    <property type="entry name" value="Eupolytin"/>
    <property type="match status" value="1"/>
</dbReference>
<dbReference type="SMART" id="SM00020">
    <property type="entry name" value="Tryp_SPc"/>
    <property type="match status" value="1"/>
</dbReference>
<comment type="catalytic activity">
    <reaction evidence="9">
        <text>Preferential cleavage: Arg-|-Xaa, Lys-|-Xaa.</text>
        <dbReference type="EC" id="3.4.21.4"/>
    </reaction>
</comment>
<dbReference type="CDD" id="cd00190">
    <property type="entry name" value="Tryp_SPc"/>
    <property type="match status" value="1"/>
</dbReference>
<evidence type="ECO:0000256" key="5">
    <source>
        <dbReference type="ARBA" id="ARBA00022801"/>
    </source>
</evidence>
<evidence type="ECO:0000313" key="13">
    <source>
        <dbReference type="EMBL" id="EDW73948.1"/>
    </source>
</evidence>
<keyword evidence="6" id="KW-0720">Serine protease</keyword>
<dbReference type="HOGENOM" id="CLU_006842_7_1_1"/>
<dbReference type="InterPro" id="IPR001254">
    <property type="entry name" value="Trypsin_dom"/>
</dbReference>
<accession>B4MPA9</accession>
<keyword evidence="8" id="KW-1015">Disulfide bond</keyword>
<evidence type="ECO:0000256" key="4">
    <source>
        <dbReference type="ARBA" id="ARBA00022729"/>
    </source>
</evidence>
<evidence type="ECO:0000256" key="1">
    <source>
        <dbReference type="ARBA" id="ARBA00004239"/>
    </source>
</evidence>
<dbReference type="GO" id="GO:0005576">
    <property type="term" value="C:extracellular region"/>
    <property type="evidence" value="ECO:0007669"/>
    <property type="project" value="UniProtKB-SubCell"/>
</dbReference>
<dbReference type="InParanoid" id="B4MPA9"/>
<dbReference type="InterPro" id="IPR050430">
    <property type="entry name" value="Peptidase_S1"/>
</dbReference>
<evidence type="ECO:0000256" key="11">
    <source>
        <dbReference type="SAM" id="SignalP"/>
    </source>
</evidence>
<sequence length="254" mass="27665">MLRARSKVLILSLLLQLLQFSSCQRRIQPRIVGGTATTQSALGGYVVNLRNNGVFFCGGSLVTSIYVVTAAHCVYGVQASRLTVQGGVSKLSQTGVIRKVVKYFVPSSYSSERLNMDIAVIRLQSAMTGSNIHTISLCNVQWSPGDWMRVSGWGITRYGNSSPSNQLRTVQLKLIKKKTCQSLYKYKDVLYASTFCATAQGKDSCSGDSGGGVIYNNQLCGVVSWGEGCANPKYPGVYTSIHRTRSFILSSMNK</sequence>
<comment type="subcellular location">
    <subcellularLocation>
        <location evidence="1">Secreted</location>
        <location evidence="1">Extracellular space</location>
    </subcellularLocation>
</comment>
<evidence type="ECO:0000256" key="6">
    <source>
        <dbReference type="ARBA" id="ARBA00022825"/>
    </source>
</evidence>
<comment type="similarity">
    <text evidence="2">Belongs to the peptidase S1 family.</text>
</comment>
<keyword evidence="3" id="KW-0645">Protease</keyword>
<dbReference type="eggNOG" id="KOG3627">
    <property type="taxonomic scope" value="Eukaryota"/>
</dbReference>
<proteinExistence type="inferred from homology"/>
<keyword evidence="5" id="KW-0378">Hydrolase</keyword>
<evidence type="ECO:0000256" key="3">
    <source>
        <dbReference type="ARBA" id="ARBA00022670"/>
    </source>
</evidence>
<reference evidence="13 14" key="1">
    <citation type="journal article" date="2007" name="Nature">
        <title>Evolution of genes and genomes on the Drosophila phylogeny.</title>
        <authorList>
            <consortium name="Drosophila 12 Genomes Consortium"/>
            <person name="Clark A.G."/>
            <person name="Eisen M.B."/>
            <person name="Smith D.R."/>
            <person name="Bergman C.M."/>
            <person name="Oliver B."/>
            <person name="Markow T.A."/>
            <person name="Kaufman T.C."/>
            <person name="Kellis M."/>
            <person name="Gelbart W."/>
            <person name="Iyer V.N."/>
            <person name="Pollard D.A."/>
            <person name="Sackton T.B."/>
            <person name="Larracuente A.M."/>
            <person name="Singh N.D."/>
            <person name="Abad J.P."/>
            <person name="Abt D.N."/>
            <person name="Adryan B."/>
            <person name="Aguade M."/>
            <person name="Akashi H."/>
            <person name="Anderson W.W."/>
            <person name="Aquadro C.F."/>
            <person name="Ardell D.H."/>
            <person name="Arguello R."/>
            <person name="Artieri C.G."/>
            <person name="Barbash D.A."/>
            <person name="Barker D."/>
            <person name="Barsanti P."/>
            <person name="Batterham P."/>
            <person name="Batzoglou S."/>
            <person name="Begun D."/>
            <person name="Bhutkar A."/>
            <person name="Blanco E."/>
            <person name="Bosak S.A."/>
            <person name="Bradley R.K."/>
            <person name="Brand A.D."/>
            <person name="Brent M.R."/>
            <person name="Brooks A.N."/>
            <person name="Brown R.H."/>
            <person name="Butlin R.K."/>
            <person name="Caggese C."/>
            <person name="Calvi B.R."/>
            <person name="Bernardo de Carvalho A."/>
            <person name="Caspi A."/>
            <person name="Castrezana S."/>
            <person name="Celniker S.E."/>
            <person name="Chang J.L."/>
            <person name="Chapple C."/>
            <person name="Chatterji S."/>
            <person name="Chinwalla A."/>
            <person name="Civetta A."/>
            <person name="Clifton S.W."/>
            <person name="Comeron J.M."/>
            <person name="Costello J.C."/>
            <person name="Coyne J.A."/>
            <person name="Daub J."/>
            <person name="David R.G."/>
            <person name="Delcher A.L."/>
            <person name="Delehaunty K."/>
            <person name="Do C.B."/>
            <person name="Ebling H."/>
            <person name="Edwards K."/>
            <person name="Eickbush T."/>
            <person name="Evans J.D."/>
            <person name="Filipski A."/>
            <person name="Findeiss S."/>
            <person name="Freyhult E."/>
            <person name="Fulton L."/>
            <person name="Fulton R."/>
            <person name="Garcia A.C."/>
            <person name="Gardiner A."/>
            <person name="Garfield D.A."/>
            <person name="Garvin B.E."/>
            <person name="Gibson G."/>
            <person name="Gilbert D."/>
            <person name="Gnerre S."/>
            <person name="Godfrey J."/>
            <person name="Good R."/>
            <person name="Gotea V."/>
            <person name="Gravely B."/>
            <person name="Greenberg A.J."/>
            <person name="Griffiths-Jones S."/>
            <person name="Gross S."/>
            <person name="Guigo R."/>
            <person name="Gustafson E.A."/>
            <person name="Haerty W."/>
            <person name="Hahn M.W."/>
            <person name="Halligan D.L."/>
            <person name="Halpern A.L."/>
            <person name="Halter G.M."/>
            <person name="Han M.V."/>
            <person name="Heger A."/>
            <person name="Hillier L."/>
            <person name="Hinrichs A.S."/>
            <person name="Holmes I."/>
            <person name="Hoskins R.A."/>
            <person name="Hubisz M.J."/>
            <person name="Hultmark D."/>
            <person name="Huntley M.A."/>
            <person name="Jaffe D.B."/>
            <person name="Jagadeeshan S."/>
            <person name="Jeck W.R."/>
            <person name="Johnson J."/>
            <person name="Jones C.D."/>
            <person name="Jordan W.C."/>
            <person name="Karpen G.H."/>
            <person name="Kataoka E."/>
            <person name="Keightley P.D."/>
            <person name="Kheradpour P."/>
            <person name="Kirkness E.F."/>
            <person name="Koerich L.B."/>
            <person name="Kristiansen K."/>
            <person name="Kudrna D."/>
            <person name="Kulathinal R.J."/>
            <person name="Kumar S."/>
            <person name="Kwok R."/>
            <person name="Lander E."/>
            <person name="Langley C.H."/>
            <person name="Lapoint R."/>
            <person name="Lazzaro B.P."/>
            <person name="Lee S.J."/>
            <person name="Levesque L."/>
            <person name="Li R."/>
            <person name="Lin C.F."/>
            <person name="Lin M.F."/>
            <person name="Lindblad-Toh K."/>
            <person name="Llopart A."/>
            <person name="Long M."/>
            <person name="Low L."/>
            <person name="Lozovsky E."/>
            <person name="Lu J."/>
            <person name="Luo M."/>
            <person name="Machado C.A."/>
            <person name="Makalowski W."/>
            <person name="Marzo M."/>
            <person name="Matsuda M."/>
            <person name="Matzkin L."/>
            <person name="McAllister B."/>
            <person name="McBride C.S."/>
            <person name="McKernan B."/>
            <person name="McKernan K."/>
            <person name="Mendez-Lago M."/>
            <person name="Minx P."/>
            <person name="Mollenhauer M.U."/>
            <person name="Montooth K."/>
            <person name="Mount S.M."/>
            <person name="Mu X."/>
            <person name="Myers E."/>
            <person name="Negre B."/>
            <person name="Newfeld S."/>
            <person name="Nielsen R."/>
            <person name="Noor M.A."/>
            <person name="O'Grady P."/>
            <person name="Pachter L."/>
            <person name="Papaceit M."/>
            <person name="Parisi M.J."/>
            <person name="Parisi M."/>
            <person name="Parts L."/>
            <person name="Pedersen J.S."/>
            <person name="Pesole G."/>
            <person name="Phillippy A.M."/>
            <person name="Ponting C.P."/>
            <person name="Pop M."/>
            <person name="Porcelli D."/>
            <person name="Powell J.R."/>
            <person name="Prohaska S."/>
            <person name="Pruitt K."/>
            <person name="Puig M."/>
            <person name="Quesneville H."/>
            <person name="Ram K.R."/>
            <person name="Rand D."/>
            <person name="Rasmussen M.D."/>
            <person name="Reed L.K."/>
            <person name="Reenan R."/>
            <person name="Reily A."/>
            <person name="Remington K.A."/>
            <person name="Rieger T.T."/>
            <person name="Ritchie M.G."/>
            <person name="Robin C."/>
            <person name="Rogers Y.H."/>
            <person name="Rohde C."/>
            <person name="Rozas J."/>
            <person name="Rubenfield M.J."/>
            <person name="Ruiz A."/>
            <person name="Russo S."/>
            <person name="Salzberg S.L."/>
            <person name="Sanchez-Gracia A."/>
            <person name="Saranga D.J."/>
            <person name="Sato H."/>
            <person name="Schaeffer S.W."/>
            <person name="Schatz M.C."/>
            <person name="Schlenke T."/>
            <person name="Schwartz R."/>
            <person name="Segarra C."/>
            <person name="Singh R.S."/>
            <person name="Sirot L."/>
            <person name="Sirota M."/>
            <person name="Sisneros N.B."/>
            <person name="Smith C.D."/>
            <person name="Smith T.F."/>
            <person name="Spieth J."/>
            <person name="Stage D.E."/>
            <person name="Stark A."/>
            <person name="Stephan W."/>
            <person name="Strausberg R.L."/>
            <person name="Strempel S."/>
            <person name="Sturgill D."/>
            <person name="Sutton G."/>
            <person name="Sutton G.G."/>
            <person name="Tao W."/>
            <person name="Teichmann S."/>
            <person name="Tobari Y.N."/>
            <person name="Tomimura Y."/>
            <person name="Tsolas J.M."/>
            <person name="Valente V.L."/>
            <person name="Venter E."/>
            <person name="Venter J.C."/>
            <person name="Vicario S."/>
            <person name="Vieira F.G."/>
            <person name="Vilella A.J."/>
            <person name="Villasante A."/>
            <person name="Walenz B."/>
            <person name="Wang J."/>
            <person name="Wasserman M."/>
            <person name="Watts T."/>
            <person name="Wilson D."/>
            <person name="Wilson R.K."/>
            <person name="Wing R.A."/>
            <person name="Wolfner M.F."/>
            <person name="Wong A."/>
            <person name="Wong G.K."/>
            <person name="Wu C.I."/>
            <person name="Wu G."/>
            <person name="Yamamoto D."/>
            <person name="Yang H.P."/>
            <person name="Yang S.P."/>
            <person name="Yorke J.A."/>
            <person name="Yoshida K."/>
            <person name="Zdobnov E."/>
            <person name="Zhang P."/>
            <person name="Zhang Y."/>
            <person name="Zimin A.V."/>
            <person name="Baldwin J."/>
            <person name="Abdouelleil A."/>
            <person name="Abdulkadir J."/>
            <person name="Abebe A."/>
            <person name="Abera B."/>
            <person name="Abreu J."/>
            <person name="Acer S.C."/>
            <person name="Aftuck L."/>
            <person name="Alexander A."/>
            <person name="An P."/>
            <person name="Anderson E."/>
            <person name="Anderson S."/>
            <person name="Arachi H."/>
            <person name="Azer M."/>
            <person name="Bachantsang P."/>
            <person name="Barry A."/>
            <person name="Bayul T."/>
            <person name="Berlin A."/>
            <person name="Bessette D."/>
            <person name="Bloom T."/>
            <person name="Blye J."/>
            <person name="Boguslavskiy L."/>
            <person name="Bonnet C."/>
            <person name="Boukhgalter B."/>
            <person name="Bourzgui I."/>
            <person name="Brown A."/>
            <person name="Cahill P."/>
            <person name="Channer S."/>
            <person name="Cheshatsang Y."/>
            <person name="Chuda L."/>
            <person name="Citroen M."/>
            <person name="Collymore A."/>
            <person name="Cooke P."/>
            <person name="Costello M."/>
            <person name="D'Aco K."/>
            <person name="Daza R."/>
            <person name="De Haan G."/>
            <person name="DeGray S."/>
            <person name="DeMaso C."/>
            <person name="Dhargay N."/>
            <person name="Dooley K."/>
            <person name="Dooley E."/>
            <person name="Doricent M."/>
            <person name="Dorje P."/>
            <person name="Dorjee K."/>
            <person name="Dupes A."/>
            <person name="Elong R."/>
            <person name="Falk J."/>
            <person name="Farina A."/>
            <person name="Faro S."/>
            <person name="Ferguson D."/>
            <person name="Fisher S."/>
            <person name="Foley C.D."/>
            <person name="Franke A."/>
            <person name="Friedrich D."/>
            <person name="Gadbois L."/>
            <person name="Gearin G."/>
            <person name="Gearin C.R."/>
            <person name="Giannoukos G."/>
            <person name="Goode T."/>
            <person name="Graham J."/>
            <person name="Grandbois E."/>
            <person name="Grewal S."/>
            <person name="Gyaltsen K."/>
            <person name="Hafez N."/>
            <person name="Hagos B."/>
            <person name="Hall J."/>
            <person name="Henson C."/>
            <person name="Hollinger A."/>
            <person name="Honan T."/>
            <person name="Huard M.D."/>
            <person name="Hughes L."/>
            <person name="Hurhula B."/>
            <person name="Husby M.E."/>
            <person name="Kamat A."/>
            <person name="Kanga B."/>
            <person name="Kashin S."/>
            <person name="Khazanovich D."/>
            <person name="Kisner P."/>
            <person name="Lance K."/>
            <person name="Lara M."/>
            <person name="Lee W."/>
            <person name="Lennon N."/>
            <person name="Letendre F."/>
            <person name="LeVine R."/>
            <person name="Lipovsky A."/>
            <person name="Liu X."/>
            <person name="Liu J."/>
            <person name="Liu S."/>
            <person name="Lokyitsang T."/>
            <person name="Lokyitsang Y."/>
            <person name="Lubonja R."/>
            <person name="Lui A."/>
            <person name="MacDonald P."/>
            <person name="Magnisalis V."/>
            <person name="Maru K."/>
            <person name="Matthews C."/>
            <person name="McCusker W."/>
            <person name="McDonough S."/>
            <person name="Mehta T."/>
            <person name="Meldrim J."/>
            <person name="Meneus L."/>
            <person name="Mihai O."/>
            <person name="Mihalev A."/>
            <person name="Mihova T."/>
            <person name="Mittelman R."/>
            <person name="Mlenga V."/>
            <person name="Montmayeur A."/>
            <person name="Mulrain L."/>
            <person name="Navidi A."/>
            <person name="Naylor J."/>
            <person name="Negash T."/>
            <person name="Nguyen T."/>
            <person name="Nguyen N."/>
            <person name="Nicol R."/>
            <person name="Norbu C."/>
            <person name="Norbu N."/>
            <person name="Novod N."/>
            <person name="O'Neill B."/>
            <person name="Osman S."/>
            <person name="Markiewicz E."/>
            <person name="Oyono O.L."/>
            <person name="Patti C."/>
            <person name="Phunkhang P."/>
            <person name="Pierre F."/>
            <person name="Priest M."/>
            <person name="Raghuraman S."/>
            <person name="Rege F."/>
            <person name="Reyes R."/>
            <person name="Rise C."/>
            <person name="Rogov P."/>
            <person name="Ross K."/>
            <person name="Ryan E."/>
            <person name="Settipalli S."/>
            <person name="Shea T."/>
            <person name="Sherpa N."/>
            <person name="Shi L."/>
            <person name="Shih D."/>
            <person name="Sparrow T."/>
            <person name="Spaulding J."/>
            <person name="Stalker J."/>
            <person name="Stange-Thomann N."/>
            <person name="Stavropoulos S."/>
            <person name="Stone C."/>
            <person name="Strader C."/>
            <person name="Tesfaye S."/>
            <person name="Thomson T."/>
            <person name="Thoulutsang Y."/>
            <person name="Thoulutsang D."/>
            <person name="Topham K."/>
            <person name="Topping I."/>
            <person name="Tsamla T."/>
            <person name="Vassiliev H."/>
            <person name="Vo A."/>
            <person name="Wangchuk T."/>
            <person name="Wangdi T."/>
            <person name="Weiand M."/>
            <person name="Wilkinson J."/>
            <person name="Wilson A."/>
            <person name="Yadav S."/>
            <person name="Young G."/>
            <person name="Yu Q."/>
            <person name="Zembek L."/>
            <person name="Zhong D."/>
            <person name="Zimmer A."/>
            <person name="Zwirko Z."/>
            <person name="Jaffe D.B."/>
            <person name="Alvarez P."/>
            <person name="Brockman W."/>
            <person name="Butler J."/>
            <person name="Chin C."/>
            <person name="Gnerre S."/>
            <person name="Grabherr M."/>
            <person name="Kleber M."/>
            <person name="Mauceli E."/>
            <person name="MacCallum I."/>
        </authorList>
    </citation>
    <scope>NUCLEOTIDE SEQUENCE [LARGE SCALE GENOMIC DNA]</scope>
    <source>
        <strain evidence="14">Tucson 14030-0811.24</strain>
    </source>
</reference>
<dbReference type="GO" id="GO:0006508">
    <property type="term" value="P:proteolysis"/>
    <property type="evidence" value="ECO:0007669"/>
    <property type="project" value="UniProtKB-KW"/>
</dbReference>
<evidence type="ECO:0000256" key="2">
    <source>
        <dbReference type="ARBA" id="ARBA00007664"/>
    </source>
</evidence>
<dbReference type="PRINTS" id="PR00722">
    <property type="entry name" value="CHYMOTRYPSIN"/>
</dbReference>
<dbReference type="InterPro" id="IPR009003">
    <property type="entry name" value="Peptidase_S1_PA"/>
</dbReference>
<protein>
    <recommendedName>
        <fullName evidence="10">trypsin</fullName>
        <ecNumber evidence="10">3.4.21.4</ecNumber>
    </recommendedName>
</protein>
<dbReference type="AlphaFoldDB" id="B4MPA9"/>
<dbReference type="PANTHER" id="PTHR24276">
    <property type="entry name" value="POLYSERASE-RELATED"/>
    <property type="match status" value="1"/>
</dbReference>
<dbReference type="EMBL" id="CH963849">
    <property type="protein sequence ID" value="EDW73948.1"/>
    <property type="molecule type" value="Genomic_DNA"/>
</dbReference>
<gene>
    <name evidence="13" type="primary">Dwil\GK21642</name>
    <name evidence="13" type="ORF">Dwil_GK21642</name>
</gene>
<feature type="chain" id="PRO_5002818268" description="trypsin" evidence="11">
    <location>
        <begin position="24"/>
        <end position="254"/>
    </location>
</feature>
<dbReference type="Pfam" id="PF00089">
    <property type="entry name" value="Trypsin"/>
    <property type="match status" value="1"/>
</dbReference>
<evidence type="ECO:0000256" key="9">
    <source>
        <dbReference type="ARBA" id="ARBA00036320"/>
    </source>
</evidence>
<feature type="signal peptide" evidence="11">
    <location>
        <begin position="1"/>
        <end position="23"/>
    </location>
</feature>
<dbReference type="SMR" id="B4MPA9"/>
<organism evidence="14">
    <name type="scientific">Drosophila willistoni</name>
    <name type="common">Fruit fly</name>
    <dbReference type="NCBI Taxonomy" id="7260"/>
    <lineage>
        <taxon>Eukaryota</taxon>
        <taxon>Metazoa</taxon>
        <taxon>Ecdysozoa</taxon>
        <taxon>Arthropoda</taxon>
        <taxon>Hexapoda</taxon>
        <taxon>Insecta</taxon>
        <taxon>Pterygota</taxon>
        <taxon>Neoptera</taxon>
        <taxon>Endopterygota</taxon>
        <taxon>Diptera</taxon>
        <taxon>Brachycera</taxon>
        <taxon>Muscomorpha</taxon>
        <taxon>Ephydroidea</taxon>
        <taxon>Drosophilidae</taxon>
        <taxon>Drosophila</taxon>
        <taxon>Sophophora</taxon>
    </lineage>
</organism>
<dbReference type="Proteomes" id="UP000007798">
    <property type="component" value="Unassembled WGS sequence"/>
</dbReference>
<dbReference type="PROSITE" id="PS50240">
    <property type="entry name" value="TRYPSIN_DOM"/>
    <property type="match status" value="1"/>
</dbReference>
<dbReference type="KEGG" id="dwi:6640181"/>
<dbReference type="InterPro" id="IPR043504">
    <property type="entry name" value="Peptidase_S1_PA_chymotrypsin"/>
</dbReference>
<dbReference type="PhylomeDB" id="B4MPA9"/>
<keyword evidence="7" id="KW-0865">Zymogen</keyword>
<evidence type="ECO:0000256" key="7">
    <source>
        <dbReference type="ARBA" id="ARBA00023145"/>
    </source>
</evidence>
<feature type="domain" description="Peptidase S1" evidence="12">
    <location>
        <begin position="31"/>
        <end position="253"/>
    </location>
</feature>
<dbReference type="OMA" id="YMRVSGW"/>
<dbReference type="Gene3D" id="2.40.10.10">
    <property type="entry name" value="Trypsin-like serine proteases"/>
    <property type="match status" value="1"/>
</dbReference>